<reference evidence="1" key="1">
    <citation type="submission" date="2020-03" db="EMBL/GenBank/DDBJ databases">
        <title>The deep terrestrial virosphere.</title>
        <authorList>
            <person name="Holmfeldt K."/>
            <person name="Nilsson E."/>
            <person name="Simone D."/>
            <person name="Lopez-Fernandez M."/>
            <person name="Wu X."/>
            <person name="de Brujin I."/>
            <person name="Lundin D."/>
            <person name="Andersson A."/>
            <person name="Bertilsson S."/>
            <person name="Dopson M."/>
        </authorList>
    </citation>
    <scope>NUCLEOTIDE SEQUENCE</scope>
    <source>
        <strain evidence="1">TM448A01069</strain>
    </source>
</reference>
<evidence type="ECO:0000313" key="1">
    <source>
        <dbReference type="EMBL" id="QJA48634.1"/>
    </source>
</evidence>
<sequence>MDIETISELIAEGALFDSRGFSIVKVTKDGISQSKKLPIKSTGVAEFQEKLSGKAPKPPRTFERIKKDSDEGRKMGLKHDQMMTVFDVTDDEYVNALEKHTQEFLWQIAIFALDLKWKKADGNEAKTFDEKKEVLKSNGITGHHIDKIYNDVILLTQFAEDRQDFLSKNS</sequence>
<dbReference type="AlphaFoldDB" id="A0A6H1ZM50"/>
<organism evidence="1">
    <name type="scientific">viral metagenome</name>
    <dbReference type="NCBI Taxonomy" id="1070528"/>
    <lineage>
        <taxon>unclassified sequences</taxon>
        <taxon>metagenomes</taxon>
        <taxon>organismal metagenomes</taxon>
    </lineage>
</organism>
<proteinExistence type="predicted"/>
<gene>
    <name evidence="1" type="ORF">TM448A01069_0002</name>
</gene>
<accession>A0A6H1ZM50</accession>
<dbReference type="EMBL" id="MT144094">
    <property type="protein sequence ID" value="QJA48634.1"/>
    <property type="molecule type" value="Genomic_DNA"/>
</dbReference>
<protein>
    <submittedName>
        <fullName evidence="1">Uncharacterized protein</fullName>
    </submittedName>
</protein>
<name>A0A6H1ZM50_9ZZZZ</name>